<dbReference type="Proteomes" id="UP001168146">
    <property type="component" value="Unassembled WGS sequence"/>
</dbReference>
<evidence type="ECO:0000313" key="1">
    <source>
        <dbReference type="EMBL" id="KAK0303712.1"/>
    </source>
</evidence>
<reference evidence="1" key="1">
    <citation type="submission" date="2021-12" db="EMBL/GenBank/DDBJ databases">
        <title>Black yeast isolated from Biological Soil Crust.</title>
        <authorList>
            <person name="Kurbessoian T."/>
        </authorList>
    </citation>
    <scope>NUCLEOTIDE SEQUENCE</scope>
    <source>
        <strain evidence="1">CCFEE 5208</strain>
    </source>
</reference>
<name>A0AAN6F824_9PEZI</name>
<dbReference type="EMBL" id="JASUXU010000141">
    <property type="protein sequence ID" value="KAK0303712.1"/>
    <property type="molecule type" value="Genomic_DNA"/>
</dbReference>
<evidence type="ECO:0000313" key="2">
    <source>
        <dbReference type="Proteomes" id="UP001168146"/>
    </source>
</evidence>
<gene>
    <name evidence="1" type="ORF">LTR82_017460</name>
</gene>
<accession>A0AAN6F824</accession>
<protein>
    <submittedName>
        <fullName evidence="1">Uncharacterized protein</fullName>
    </submittedName>
</protein>
<organism evidence="1 2">
    <name type="scientific">Friedmanniomyces endolithicus</name>
    <dbReference type="NCBI Taxonomy" id="329885"/>
    <lineage>
        <taxon>Eukaryota</taxon>
        <taxon>Fungi</taxon>
        <taxon>Dikarya</taxon>
        <taxon>Ascomycota</taxon>
        <taxon>Pezizomycotina</taxon>
        <taxon>Dothideomycetes</taxon>
        <taxon>Dothideomycetidae</taxon>
        <taxon>Mycosphaerellales</taxon>
        <taxon>Teratosphaeriaceae</taxon>
        <taxon>Friedmanniomyces</taxon>
    </lineage>
</organism>
<proteinExistence type="predicted"/>
<feature type="non-terminal residue" evidence="1">
    <location>
        <position position="1"/>
    </location>
</feature>
<comment type="caution">
    <text evidence="1">The sequence shown here is derived from an EMBL/GenBank/DDBJ whole genome shotgun (WGS) entry which is preliminary data.</text>
</comment>
<sequence length="151" mass="17955">LLAAFWASTPFAIHVTADRASVFREVENQIKSSVELQDFWKPKYGAFRRGTIDHIIKLGISIAWSPTYNIETFQHGLAQIFDDLWCGHLQSHIDDLRGTQYRPFWTKDTPWRRRDNPRMFPEQYRLLISPILYQWTGDSCHRRRALRYSLE</sequence>
<dbReference type="AlphaFoldDB" id="A0AAN6F824"/>